<evidence type="ECO:0000313" key="8">
    <source>
        <dbReference type="EMBL" id="PIO59688.1"/>
    </source>
</evidence>
<dbReference type="EC" id="6.1.1.4" evidence="2"/>
<name>A0A2G9TP67_TELCI</name>
<dbReference type="PRINTS" id="PR00985">
    <property type="entry name" value="TRNASYNTHLEU"/>
</dbReference>
<evidence type="ECO:0000256" key="1">
    <source>
        <dbReference type="ARBA" id="ARBA00005594"/>
    </source>
</evidence>
<dbReference type="AlphaFoldDB" id="A0A2G9TP67"/>
<dbReference type="InterPro" id="IPR002302">
    <property type="entry name" value="Leu-tRNA-ligase"/>
</dbReference>
<keyword evidence="3" id="KW-0436">Ligase</keyword>
<keyword evidence="6" id="KW-0648">Protein biosynthesis</keyword>
<dbReference type="PANTHER" id="PTHR43740">
    <property type="entry name" value="LEUCYL-TRNA SYNTHETASE"/>
    <property type="match status" value="1"/>
</dbReference>
<dbReference type="Proteomes" id="UP000230423">
    <property type="component" value="Unassembled WGS sequence"/>
</dbReference>
<dbReference type="GO" id="GO:0004823">
    <property type="term" value="F:leucine-tRNA ligase activity"/>
    <property type="evidence" value="ECO:0007669"/>
    <property type="project" value="UniProtKB-EC"/>
</dbReference>
<feature type="non-terminal residue" evidence="8">
    <location>
        <position position="1"/>
    </location>
</feature>
<evidence type="ECO:0000256" key="6">
    <source>
        <dbReference type="ARBA" id="ARBA00022917"/>
    </source>
</evidence>
<evidence type="ECO:0000256" key="7">
    <source>
        <dbReference type="ARBA" id="ARBA00023146"/>
    </source>
</evidence>
<dbReference type="OrthoDB" id="15954at2759"/>
<comment type="similarity">
    <text evidence="1">Belongs to the class-I aminoacyl-tRNA synthetase family.</text>
</comment>
<dbReference type="GO" id="GO:0032543">
    <property type="term" value="P:mitochondrial translation"/>
    <property type="evidence" value="ECO:0007669"/>
    <property type="project" value="TreeGrafter"/>
</dbReference>
<protein>
    <recommendedName>
        <fullName evidence="2">leucine--tRNA ligase</fullName>
        <ecNumber evidence="2">6.1.1.4</ecNumber>
    </recommendedName>
</protein>
<evidence type="ECO:0000313" key="9">
    <source>
        <dbReference type="Proteomes" id="UP000230423"/>
    </source>
</evidence>
<dbReference type="EMBL" id="KZ357167">
    <property type="protein sequence ID" value="PIO59688.1"/>
    <property type="molecule type" value="Genomic_DNA"/>
</dbReference>
<evidence type="ECO:0000256" key="5">
    <source>
        <dbReference type="ARBA" id="ARBA00022840"/>
    </source>
</evidence>
<keyword evidence="4" id="KW-0547">Nucleotide-binding</keyword>
<dbReference type="GO" id="GO:0005524">
    <property type="term" value="F:ATP binding"/>
    <property type="evidence" value="ECO:0007669"/>
    <property type="project" value="UniProtKB-KW"/>
</dbReference>
<keyword evidence="7" id="KW-0030">Aminoacyl-tRNA synthetase</keyword>
<dbReference type="GO" id="GO:0005739">
    <property type="term" value="C:mitochondrion"/>
    <property type="evidence" value="ECO:0007669"/>
    <property type="project" value="TreeGrafter"/>
</dbReference>
<dbReference type="GO" id="GO:0006429">
    <property type="term" value="P:leucyl-tRNA aminoacylation"/>
    <property type="evidence" value="ECO:0007669"/>
    <property type="project" value="InterPro"/>
</dbReference>
<reference evidence="8 9" key="1">
    <citation type="submission" date="2015-09" db="EMBL/GenBank/DDBJ databases">
        <title>Draft genome of the parasitic nematode Teladorsagia circumcincta isolate WARC Sus (inbred).</title>
        <authorList>
            <person name="Mitreva M."/>
        </authorList>
    </citation>
    <scope>NUCLEOTIDE SEQUENCE [LARGE SCALE GENOMIC DNA]</scope>
    <source>
        <strain evidence="8 9">S</strain>
    </source>
</reference>
<organism evidence="8 9">
    <name type="scientific">Teladorsagia circumcincta</name>
    <name type="common">Brown stomach worm</name>
    <name type="synonym">Ostertagia circumcincta</name>
    <dbReference type="NCBI Taxonomy" id="45464"/>
    <lineage>
        <taxon>Eukaryota</taxon>
        <taxon>Metazoa</taxon>
        <taxon>Ecdysozoa</taxon>
        <taxon>Nematoda</taxon>
        <taxon>Chromadorea</taxon>
        <taxon>Rhabditida</taxon>
        <taxon>Rhabditina</taxon>
        <taxon>Rhabditomorpha</taxon>
        <taxon>Strongyloidea</taxon>
        <taxon>Trichostrongylidae</taxon>
        <taxon>Teladorsagia</taxon>
    </lineage>
</organism>
<dbReference type="Gene3D" id="3.40.50.620">
    <property type="entry name" value="HUPs"/>
    <property type="match status" value="2"/>
</dbReference>
<proteinExistence type="inferred from homology"/>
<dbReference type="PANTHER" id="PTHR43740:SF2">
    <property type="entry name" value="LEUCINE--TRNA LIGASE, MITOCHONDRIAL"/>
    <property type="match status" value="1"/>
</dbReference>
<feature type="non-terminal residue" evidence="8">
    <location>
        <position position="339"/>
    </location>
</feature>
<dbReference type="InterPro" id="IPR014729">
    <property type="entry name" value="Rossmann-like_a/b/a_fold"/>
</dbReference>
<keyword evidence="5" id="KW-0067">ATP-binding</keyword>
<evidence type="ECO:0000256" key="3">
    <source>
        <dbReference type="ARBA" id="ARBA00022598"/>
    </source>
</evidence>
<gene>
    <name evidence="8" type="ORF">TELCIR_18840</name>
</gene>
<accession>A0A2G9TP67</accession>
<dbReference type="SUPFAM" id="SSF52374">
    <property type="entry name" value="Nucleotidylyl transferase"/>
    <property type="match status" value="1"/>
</dbReference>
<sequence length="339" mass="38667">VNWDPVDNTVLAAEQIDSEGRSWRSGAVVEKRKLRQWMVETTRYAKRLSDGLQKLSNWDQVADIQSNWIGKCDVYRFLFPLRNDSHQPMEELLDLRVDDPIGVARASFIVIRQGHPLSDPEHRLPFSVLNGISGVWMPVIVVPENYDGPPMHLNARCGDTVADALLVEQFNIVQGRRALMPMNLRDVQEIAKWRKLPKFRCGDIVADALLVEQFKIVQDRRALMPMNLRDVQEIAKNCIRQRSWGTPIPMILSPDGVTAVPLSDNELPLLQGRKVGEKVPCDRYYLRYLDPHNQNALLSREASARMPVDIYVGGIEHAAVHMFFARFVSYFLTDIGVTQ</sequence>
<evidence type="ECO:0000256" key="2">
    <source>
        <dbReference type="ARBA" id="ARBA00013164"/>
    </source>
</evidence>
<evidence type="ECO:0000256" key="4">
    <source>
        <dbReference type="ARBA" id="ARBA00022741"/>
    </source>
</evidence>
<keyword evidence="9" id="KW-1185">Reference proteome</keyword>